<sequence length="116" mass="12662">MSSRSQCPRRGSNAEQRVMGKARRCRKHPWNSGGGSRAHRVKVYRGPDKRKKISVCRYAAALWSSSTTTTQSDDRHLVVVDLARGQPFPPVAPPPHSQPWYAVSDVPGGGVTGLGL</sequence>
<organism evidence="2 3">
    <name type="scientific">Cochliobolus carbonum (strain 26-R-13)</name>
    <name type="common">Maize leaf spot fungus</name>
    <name type="synonym">Bipolaris zeicola</name>
    <dbReference type="NCBI Taxonomy" id="930089"/>
    <lineage>
        <taxon>Eukaryota</taxon>
        <taxon>Fungi</taxon>
        <taxon>Dikarya</taxon>
        <taxon>Ascomycota</taxon>
        <taxon>Pezizomycotina</taxon>
        <taxon>Dothideomycetes</taxon>
        <taxon>Pleosporomycetidae</taxon>
        <taxon>Pleosporales</taxon>
        <taxon>Pleosporineae</taxon>
        <taxon>Pleosporaceae</taxon>
        <taxon>Bipolaris</taxon>
    </lineage>
</organism>
<evidence type="ECO:0000313" key="2">
    <source>
        <dbReference type="EMBL" id="EUC32251.1"/>
    </source>
</evidence>
<dbReference type="KEGG" id="bze:COCCADRAFT_27191"/>
<dbReference type="AlphaFoldDB" id="W6YLN2"/>
<dbReference type="HOGENOM" id="CLU_2096458_0_0_1"/>
<evidence type="ECO:0000256" key="1">
    <source>
        <dbReference type="SAM" id="MobiDB-lite"/>
    </source>
</evidence>
<dbReference type="RefSeq" id="XP_007713431.1">
    <property type="nucleotide sequence ID" value="XM_007715241.1"/>
</dbReference>
<feature type="compositionally biased region" description="Basic residues" evidence="1">
    <location>
        <begin position="20"/>
        <end position="29"/>
    </location>
</feature>
<dbReference type="Proteomes" id="UP000053841">
    <property type="component" value="Unassembled WGS sequence"/>
</dbReference>
<feature type="region of interest" description="Disordered" evidence="1">
    <location>
        <begin position="1"/>
        <end position="39"/>
    </location>
</feature>
<proteinExistence type="predicted"/>
<accession>W6YLN2</accession>
<keyword evidence="3" id="KW-1185">Reference proteome</keyword>
<reference evidence="2 3" key="1">
    <citation type="journal article" date="2013" name="PLoS Genet.">
        <title>Comparative genome structure, secondary metabolite, and effector coding capacity across Cochliobolus pathogens.</title>
        <authorList>
            <person name="Condon B.J."/>
            <person name="Leng Y."/>
            <person name="Wu D."/>
            <person name="Bushley K.E."/>
            <person name="Ohm R.A."/>
            <person name="Otillar R."/>
            <person name="Martin J."/>
            <person name="Schackwitz W."/>
            <person name="Grimwood J."/>
            <person name="MohdZainudin N."/>
            <person name="Xue C."/>
            <person name="Wang R."/>
            <person name="Manning V.A."/>
            <person name="Dhillon B."/>
            <person name="Tu Z.J."/>
            <person name="Steffenson B.J."/>
            <person name="Salamov A."/>
            <person name="Sun H."/>
            <person name="Lowry S."/>
            <person name="LaButti K."/>
            <person name="Han J."/>
            <person name="Copeland A."/>
            <person name="Lindquist E."/>
            <person name="Barry K."/>
            <person name="Schmutz J."/>
            <person name="Baker S.E."/>
            <person name="Ciuffetti L.M."/>
            <person name="Grigoriev I.V."/>
            <person name="Zhong S."/>
            <person name="Turgeon B.G."/>
        </authorList>
    </citation>
    <scope>NUCLEOTIDE SEQUENCE [LARGE SCALE GENOMIC DNA]</scope>
    <source>
        <strain evidence="2 3">26-R-13</strain>
    </source>
</reference>
<dbReference type="GeneID" id="19146145"/>
<evidence type="ECO:0000313" key="3">
    <source>
        <dbReference type="Proteomes" id="UP000053841"/>
    </source>
</evidence>
<gene>
    <name evidence="2" type="ORF">COCCADRAFT_27191</name>
</gene>
<protein>
    <submittedName>
        <fullName evidence="2">Uncharacterized protein</fullName>
    </submittedName>
</protein>
<name>W6YLN2_COCC2</name>
<dbReference type="EMBL" id="KI964638">
    <property type="protein sequence ID" value="EUC32251.1"/>
    <property type="molecule type" value="Genomic_DNA"/>
</dbReference>